<comment type="similarity">
    <text evidence="1">Belongs to the short-chain dehydrogenases/reductases (SDR) family.</text>
</comment>
<dbReference type="Proteomes" id="UP000824469">
    <property type="component" value="Unassembled WGS sequence"/>
</dbReference>
<sequence>MNYVGNVEKEEEVASIINGDDSTVLKAITCKANVSKASEMSSLFDRDEEAFKKNSHILVNCAGVLDPKYPFLENTFEQAWDWTFNINCKGAFLCCRESTNRLIKGGGGWIINITSSIMGLLRPGHTSYTVNKVVVDTMTKILARELRGANIKANCVVLGPVAIDMFFKGKSEALIECITKEGTLEWIREVEPVILISPKMADNLSLEGRVAIVTGASRGIGRAIAIHLAQKGAKLVINYAGNVEKAEEVASIINSADSTVLKAITCKADVSKASEVSSLFDRAEEAFGKNAHILVNCAGVLDPKCPFLAETSEQVWDWTLDINCKGAFLCCREAANRLVKGGGGRIINITSSVVGSLRPGYTAYAASKAAVETMTKILARELRGTKITANCVAPGPVATDMFFEGKSEALIERIAKEGPLERIGEVDDVAPFVAFLASDEGEWINAQVVR</sequence>
<dbReference type="InterPro" id="IPR020904">
    <property type="entry name" value="Sc_DH/Rdtase_CS"/>
</dbReference>
<organism evidence="3 4">
    <name type="scientific">Taxus chinensis</name>
    <name type="common">Chinese yew</name>
    <name type="synonym">Taxus wallichiana var. chinensis</name>
    <dbReference type="NCBI Taxonomy" id="29808"/>
    <lineage>
        <taxon>Eukaryota</taxon>
        <taxon>Viridiplantae</taxon>
        <taxon>Streptophyta</taxon>
        <taxon>Embryophyta</taxon>
        <taxon>Tracheophyta</taxon>
        <taxon>Spermatophyta</taxon>
        <taxon>Pinopsida</taxon>
        <taxon>Pinidae</taxon>
        <taxon>Conifers II</taxon>
        <taxon>Cupressales</taxon>
        <taxon>Taxaceae</taxon>
        <taxon>Taxus</taxon>
    </lineage>
</organism>
<dbReference type="AlphaFoldDB" id="A0AA38BYU5"/>
<dbReference type="PANTHER" id="PTHR48107:SF7">
    <property type="entry name" value="RE15974P"/>
    <property type="match status" value="1"/>
</dbReference>
<protein>
    <submittedName>
        <fullName evidence="3">Uncharacterized protein</fullName>
    </submittedName>
</protein>
<comment type="caution">
    <text evidence="3">The sequence shown here is derived from an EMBL/GenBank/DDBJ whole genome shotgun (WGS) entry which is preliminary data.</text>
</comment>
<dbReference type="OMA" id="SHAYGAY"/>
<proteinExistence type="inferred from homology"/>
<dbReference type="CDD" id="cd05362">
    <property type="entry name" value="THN_reductase-like_SDR_c"/>
    <property type="match status" value="1"/>
</dbReference>
<evidence type="ECO:0000313" key="3">
    <source>
        <dbReference type="EMBL" id="KAH9289708.1"/>
    </source>
</evidence>
<dbReference type="PROSITE" id="PS00061">
    <property type="entry name" value="ADH_SHORT"/>
    <property type="match status" value="1"/>
</dbReference>
<dbReference type="InterPro" id="IPR036291">
    <property type="entry name" value="NAD(P)-bd_dom_sf"/>
</dbReference>
<reference evidence="3 4" key="1">
    <citation type="journal article" date="2021" name="Nat. Plants">
        <title>The Taxus genome provides insights into paclitaxel biosynthesis.</title>
        <authorList>
            <person name="Xiong X."/>
            <person name="Gou J."/>
            <person name="Liao Q."/>
            <person name="Li Y."/>
            <person name="Zhou Q."/>
            <person name="Bi G."/>
            <person name="Li C."/>
            <person name="Du R."/>
            <person name="Wang X."/>
            <person name="Sun T."/>
            <person name="Guo L."/>
            <person name="Liang H."/>
            <person name="Lu P."/>
            <person name="Wu Y."/>
            <person name="Zhang Z."/>
            <person name="Ro D.K."/>
            <person name="Shang Y."/>
            <person name="Huang S."/>
            <person name="Yan J."/>
        </authorList>
    </citation>
    <scope>NUCLEOTIDE SEQUENCE [LARGE SCALE GENOMIC DNA]</scope>
    <source>
        <strain evidence="3">Ta-2019</strain>
    </source>
</reference>
<name>A0AA38BYU5_TAXCH</name>
<evidence type="ECO:0000313" key="4">
    <source>
        <dbReference type="Proteomes" id="UP000824469"/>
    </source>
</evidence>
<keyword evidence="2" id="KW-0560">Oxidoreductase</keyword>
<keyword evidence="4" id="KW-1185">Reference proteome</keyword>
<dbReference type="EMBL" id="JAHRHJ020003813">
    <property type="protein sequence ID" value="KAH9289708.1"/>
    <property type="molecule type" value="Genomic_DNA"/>
</dbReference>
<dbReference type="Gene3D" id="3.40.50.720">
    <property type="entry name" value="NAD(P)-binding Rossmann-like Domain"/>
    <property type="match status" value="2"/>
</dbReference>
<evidence type="ECO:0000256" key="2">
    <source>
        <dbReference type="ARBA" id="ARBA00023002"/>
    </source>
</evidence>
<dbReference type="InterPro" id="IPR002347">
    <property type="entry name" value="SDR_fam"/>
</dbReference>
<dbReference type="Pfam" id="PF13561">
    <property type="entry name" value="adh_short_C2"/>
    <property type="match status" value="2"/>
</dbReference>
<accession>A0AA38BYU5</accession>
<dbReference type="SUPFAM" id="SSF51735">
    <property type="entry name" value="NAD(P)-binding Rossmann-fold domains"/>
    <property type="match status" value="2"/>
</dbReference>
<dbReference type="PRINTS" id="PR00080">
    <property type="entry name" value="SDRFAMILY"/>
</dbReference>
<dbReference type="FunFam" id="3.40.50.720:FF:000084">
    <property type="entry name" value="Short-chain dehydrogenase reductase"/>
    <property type="match status" value="1"/>
</dbReference>
<dbReference type="PANTHER" id="PTHR48107">
    <property type="entry name" value="NADPH-DEPENDENT ALDEHYDE REDUCTASE-LIKE PROTEIN, CHLOROPLASTIC-RELATED"/>
    <property type="match status" value="1"/>
</dbReference>
<feature type="non-terminal residue" evidence="3">
    <location>
        <position position="1"/>
    </location>
</feature>
<gene>
    <name evidence="3" type="ORF">KI387_033825</name>
</gene>
<evidence type="ECO:0000256" key="1">
    <source>
        <dbReference type="ARBA" id="ARBA00006484"/>
    </source>
</evidence>
<dbReference type="PRINTS" id="PR00081">
    <property type="entry name" value="GDHRDH"/>
</dbReference>
<dbReference type="GO" id="GO:0016614">
    <property type="term" value="F:oxidoreductase activity, acting on CH-OH group of donors"/>
    <property type="evidence" value="ECO:0007669"/>
    <property type="project" value="UniProtKB-ARBA"/>
</dbReference>